<dbReference type="AlphaFoldDB" id="A0A2G5F723"/>
<dbReference type="GO" id="GO:0005509">
    <property type="term" value="F:calcium ion binding"/>
    <property type="evidence" value="ECO:0007669"/>
    <property type="project" value="InterPro"/>
</dbReference>
<dbReference type="Proteomes" id="UP000230069">
    <property type="component" value="Unassembled WGS sequence"/>
</dbReference>
<dbReference type="InterPro" id="IPR002048">
    <property type="entry name" value="EF_hand_dom"/>
</dbReference>
<dbReference type="InParanoid" id="A0A2G5F723"/>
<name>A0A2G5F723_AQUCA</name>
<dbReference type="CDD" id="cd00051">
    <property type="entry name" value="EFh"/>
    <property type="match status" value="2"/>
</dbReference>
<reference evidence="6 7" key="1">
    <citation type="submission" date="2017-09" db="EMBL/GenBank/DDBJ databases">
        <title>WGS assembly of Aquilegia coerulea Goldsmith.</title>
        <authorList>
            <person name="Hodges S."/>
            <person name="Kramer E."/>
            <person name="Nordborg M."/>
            <person name="Tomkins J."/>
            <person name="Borevitz J."/>
            <person name="Derieg N."/>
            <person name="Yan J."/>
            <person name="Mihaltcheva S."/>
            <person name="Hayes R.D."/>
            <person name="Rokhsar D."/>
        </authorList>
    </citation>
    <scope>NUCLEOTIDE SEQUENCE [LARGE SCALE GENOMIC DNA]</scope>
    <source>
        <strain evidence="7">cv. Goldsmith</strain>
    </source>
</reference>
<dbReference type="PROSITE" id="PS00018">
    <property type="entry name" value="EF_HAND_1"/>
    <property type="match status" value="4"/>
</dbReference>
<evidence type="ECO:0000259" key="5">
    <source>
        <dbReference type="PROSITE" id="PS50222"/>
    </source>
</evidence>
<dbReference type="SMART" id="SM00054">
    <property type="entry name" value="EFh"/>
    <property type="match status" value="4"/>
</dbReference>
<gene>
    <name evidence="6" type="ORF">AQUCO_00201215v1</name>
</gene>
<evidence type="ECO:0000256" key="2">
    <source>
        <dbReference type="ARBA" id="ARBA00022723"/>
    </source>
</evidence>
<accession>A0A2G5F723</accession>
<organism evidence="6 7">
    <name type="scientific">Aquilegia coerulea</name>
    <name type="common">Rocky mountain columbine</name>
    <dbReference type="NCBI Taxonomy" id="218851"/>
    <lineage>
        <taxon>Eukaryota</taxon>
        <taxon>Viridiplantae</taxon>
        <taxon>Streptophyta</taxon>
        <taxon>Embryophyta</taxon>
        <taxon>Tracheophyta</taxon>
        <taxon>Spermatophyta</taxon>
        <taxon>Magnoliopsida</taxon>
        <taxon>Ranunculales</taxon>
        <taxon>Ranunculaceae</taxon>
        <taxon>Thalictroideae</taxon>
        <taxon>Aquilegia</taxon>
    </lineage>
</organism>
<feature type="domain" description="EF-hand" evidence="5">
    <location>
        <begin position="14"/>
        <end position="49"/>
    </location>
</feature>
<dbReference type="Pfam" id="PF13499">
    <property type="entry name" value="EF-hand_7"/>
    <property type="match status" value="2"/>
</dbReference>
<evidence type="ECO:0000313" key="7">
    <source>
        <dbReference type="Proteomes" id="UP000230069"/>
    </source>
</evidence>
<dbReference type="FunFam" id="1.10.238.10:FF:000275">
    <property type="entry name" value="Probable calcium-binding protein CML27"/>
    <property type="match status" value="1"/>
</dbReference>
<evidence type="ECO:0000256" key="1">
    <source>
        <dbReference type="ARBA" id="ARBA00003291"/>
    </source>
</evidence>
<proteinExistence type="predicted"/>
<dbReference type="FunFam" id="1.10.238.10:FF:000089">
    <property type="entry name" value="calmodulin-like protein 3"/>
    <property type="match status" value="1"/>
</dbReference>
<dbReference type="PROSITE" id="PS50222">
    <property type="entry name" value="EF_HAND_2"/>
    <property type="match status" value="4"/>
</dbReference>
<dbReference type="Gene3D" id="1.10.238.10">
    <property type="entry name" value="EF-hand"/>
    <property type="match status" value="2"/>
</dbReference>
<dbReference type="PANTHER" id="PTHR10891">
    <property type="entry name" value="EF-HAND CALCIUM-BINDING DOMAIN CONTAINING PROTEIN"/>
    <property type="match status" value="1"/>
</dbReference>
<keyword evidence="7" id="KW-1185">Reference proteome</keyword>
<dbReference type="STRING" id="218851.A0A2G5F723"/>
<feature type="domain" description="EF-hand" evidence="5">
    <location>
        <begin position="92"/>
        <end position="127"/>
    </location>
</feature>
<dbReference type="EMBL" id="KZ305019">
    <property type="protein sequence ID" value="PIA63707.1"/>
    <property type="molecule type" value="Genomic_DNA"/>
</dbReference>
<dbReference type="InterPro" id="IPR018247">
    <property type="entry name" value="EF_Hand_1_Ca_BS"/>
</dbReference>
<dbReference type="OrthoDB" id="26525at2759"/>
<dbReference type="InterPro" id="IPR039647">
    <property type="entry name" value="EF_hand_pair_protein_CML-like"/>
</dbReference>
<keyword evidence="3" id="KW-0677">Repeat</keyword>
<keyword evidence="4" id="KW-0106">Calcium</keyword>
<feature type="domain" description="EF-hand" evidence="5">
    <location>
        <begin position="50"/>
        <end position="85"/>
    </location>
</feature>
<evidence type="ECO:0000313" key="6">
    <source>
        <dbReference type="EMBL" id="PIA63707.1"/>
    </source>
</evidence>
<keyword evidence="2" id="KW-0479">Metal-binding</keyword>
<feature type="domain" description="EF-hand" evidence="5">
    <location>
        <begin position="128"/>
        <end position="162"/>
    </location>
</feature>
<dbReference type="InterPro" id="IPR011992">
    <property type="entry name" value="EF-hand-dom_pair"/>
</dbReference>
<comment type="function">
    <text evidence="1">Potential calcium sensor.</text>
</comment>
<evidence type="ECO:0000256" key="3">
    <source>
        <dbReference type="ARBA" id="ARBA00022737"/>
    </source>
</evidence>
<dbReference type="FunCoup" id="A0A2G5F723">
    <property type="interactions" value="344"/>
</dbReference>
<protein>
    <recommendedName>
        <fullName evidence="5">EF-hand domain-containing protein</fullName>
    </recommendedName>
</protein>
<evidence type="ECO:0000256" key="4">
    <source>
        <dbReference type="ARBA" id="ARBA00022837"/>
    </source>
</evidence>
<sequence>MSRSNSTKSSLLLENMDEVKKVFNCFDSNGDGKISSTELGDVLRALGSYTTDEELQQMMEEIDKDGDGFIDLDEFAEFHRGGGSNGENINDDGVRELKDAFDMYDKDQNGLISATELHMVLKSLGEKCSLQDCGRMISSVDADGDGYVNFEEFKKMMKNGLQ</sequence>
<dbReference type="SUPFAM" id="SSF47473">
    <property type="entry name" value="EF-hand"/>
    <property type="match status" value="1"/>
</dbReference>